<proteinExistence type="predicted"/>
<comment type="caution">
    <text evidence="1">The sequence shown here is derived from an EMBL/GenBank/DDBJ whole genome shotgun (WGS) entry which is preliminary data.</text>
</comment>
<keyword evidence="2" id="KW-1185">Reference proteome</keyword>
<evidence type="ECO:0000313" key="1">
    <source>
        <dbReference type="EMBL" id="KAI8526463.1"/>
    </source>
</evidence>
<name>A0ACC0LE87_RHOML</name>
<organism evidence="1 2">
    <name type="scientific">Rhododendron molle</name>
    <name type="common">Chinese azalea</name>
    <name type="synonym">Azalea mollis</name>
    <dbReference type="NCBI Taxonomy" id="49168"/>
    <lineage>
        <taxon>Eukaryota</taxon>
        <taxon>Viridiplantae</taxon>
        <taxon>Streptophyta</taxon>
        <taxon>Embryophyta</taxon>
        <taxon>Tracheophyta</taxon>
        <taxon>Spermatophyta</taxon>
        <taxon>Magnoliopsida</taxon>
        <taxon>eudicotyledons</taxon>
        <taxon>Gunneridae</taxon>
        <taxon>Pentapetalae</taxon>
        <taxon>asterids</taxon>
        <taxon>Ericales</taxon>
        <taxon>Ericaceae</taxon>
        <taxon>Ericoideae</taxon>
        <taxon>Rhodoreae</taxon>
        <taxon>Rhododendron</taxon>
    </lineage>
</organism>
<accession>A0ACC0LE87</accession>
<evidence type="ECO:0000313" key="2">
    <source>
        <dbReference type="Proteomes" id="UP001062846"/>
    </source>
</evidence>
<sequence>MKTKNYITTYCLFKCFSRYLVHRSNSNFQYSSQFPGFRCQVSRTSRPLETVLPDPKQNLPSVHPLREYIGRDLTSASNFSGYTHRIPCRFFGSTPIVMQRNPMFSTINADDITKFKEILGEKNVVQDEEALLAANTDWMRKYKGSSNLLLQPRTTEEVYIFLSCEIVAACFTIFCIRISFPHLDRLFDKVSQVLKYCNSRCLAVVPQGGNTGLVGGSVPVFDEVIINMGSMKNIISFDKVRRRLYMVSGILVCEAGCILENLVSFLDNQGAVWKPNFWILDLTMPPFRFVMPLDLGAKGSCQIGGNVSTNAGGLRFVRYGSLHGNVLGLEAVLANGTVLDMLGTLRKDNTGYDLKHLFIGNKTLNIPQLFEYLICY</sequence>
<reference evidence="1" key="1">
    <citation type="submission" date="2022-02" db="EMBL/GenBank/DDBJ databases">
        <title>Plant Genome Project.</title>
        <authorList>
            <person name="Zhang R.-G."/>
        </authorList>
    </citation>
    <scope>NUCLEOTIDE SEQUENCE</scope>
    <source>
        <strain evidence="1">AT1</strain>
    </source>
</reference>
<dbReference type="Proteomes" id="UP001062846">
    <property type="component" value="Chromosome 13"/>
</dbReference>
<gene>
    <name evidence="1" type="ORF">RHMOL_Rhmol13G0308700</name>
</gene>
<protein>
    <submittedName>
        <fullName evidence="1">Uncharacterized protein</fullName>
    </submittedName>
</protein>
<dbReference type="EMBL" id="CM046400">
    <property type="protein sequence ID" value="KAI8526463.1"/>
    <property type="molecule type" value="Genomic_DNA"/>
</dbReference>